<sequence length="537" mass="59735">MLGYRKPMSPISNFCFFFFFFLLFFFLSFSSSFLFALGDEDNNFNNNNNINDDEDEQEIIKFDLLHRHHPQVAEKIHGDMKIQDVSERMKDIHEHDHNRHRSISKSMNQKQVEDARLRAEAEAATEEEVAKSAILPPATSTPIGMRMISGADFGSSEYFVELKVGTPAQTFMLIADTGSDLTWMKCRYRRCFGNCSSNVNHKSKNEKKQRFRHAFLANHSSSFKTVSCSSTMCTNDLADLFAVRECHNPTSPCVYDYSYTGGASAKGIFAWETLTVGLTNGKEKQLHNSIIGCTESVQGSVFGGADGVMGLGTSSYSLTYKAAENANGGGFSYCLVDHLTDQRAISYFVLGIPTPSTSASTSSAKLPAKMTYTKLYVGDPYSSFYGVDLIGISANGIMLNIPSRVWDINSGGGTIIDSGTSLTILAAPAFDMVMEALTPRLKKFQQLEIEPFDFCFNNSQYTHEMAPKLRFHFGDGTVFEPPTKSYIVSVGKFISCIGFVSMPFPANNIIGNILQQNHLWQFDFQKRRVGFAPSECI</sequence>
<protein>
    <recommendedName>
        <fullName evidence="8">Peptidase A1 domain-containing protein</fullName>
    </recommendedName>
</protein>
<dbReference type="InterPro" id="IPR032799">
    <property type="entry name" value="TAXi_C"/>
</dbReference>
<gene>
    <name evidence="9" type="ORF">Csa_6G134390</name>
</gene>
<dbReference type="InterPro" id="IPR021109">
    <property type="entry name" value="Peptidase_aspartic_dom_sf"/>
</dbReference>
<organism evidence="9 10">
    <name type="scientific">Cucumis sativus</name>
    <name type="common">Cucumber</name>
    <dbReference type="NCBI Taxonomy" id="3659"/>
    <lineage>
        <taxon>Eukaryota</taxon>
        <taxon>Viridiplantae</taxon>
        <taxon>Streptophyta</taxon>
        <taxon>Embryophyta</taxon>
        <taxon>Tracheophyta</taxon>
        <taxon>Spermatophyta</taxon>
        <taxon>Magnoliopsida</taxon>
        <taxon>eudicotyledons</taxon>
        <taxon>Gunneridae</taxon>
        <taxon>Pentapetalae</taxon>
        <taxon>rosids</taxon>
        <taxon>fabids</taxon>
        <taxon>Cucurbitales</taxon>
        <taxon>Cucurbitaceae</taxon>
        <taxon>Benincaseae</taxon>
        <taxon>Cucumis</taxon>
    </lineage>
</organism>
<evidence type="ECO:0000313" key="9">
    <source>
        <dbReference type="EMBL" id="KGN46781.1"/>
    </source>
</evidence>
<keyword evidence="10" id="KW-1185">Reference proteome</keyword>
<evidence type="ECO:0000259" key="8">
    <source>
        <dbReference type="PROSITE" id="PS51767"/>
    </source>
</evidence>
<dbReference type="InterPro" id="IPR032861">
    <property type="entry name" value="TAXi_N"/>
</dbReference>
<evidence type="ECO:0000256" key="4">
    <source>
        <dbReference type="ARBA" id="ARBA00022801"/>
    </source>
</evidence>
<dbReference type="InterPro" id="IPR001461">
    <property type="entry name" value="Aspartic_peptidase_A1"/>
</dbReference>
<dbReference type="GO" id="GO:0007623">
    <property type="term" value="P:circadian rhythm"/>
    <property type="evidence" value="ECO:0007669"/>
    <property type="project" value="EnsemblPlants"/>
</dbReference>
<dbReference type="SUPFAM" id="SSF50630">
    <property type="entry name" value="Acid proteases"/>
    <property type="match status" value="1"/>
</dbReference>
<dbReference type="Gene3D" id="2.40.70.10">
    <property type="entry name" value="Acid Proteases"/>
    <property type="match status" value="2"/>
</dbReference>
<dbReference type="InterPro" id="IPR051708">
    <property type="entry name" value="Plant_Aspart_Prot_A1"/>
</dbReference>
<evidence type="ECO:0000256" key="7">
    <source>
        <dbReference type="RuleBase" id="RU000454"/>
    </source>
</evidence>
<dbReference type="Gramene" id="KGN46781">
    <property type="protein sequence ID" value="KGN46781"/>
    <property type="gene ID" value="Csa_6G134390"/>
</dbReference>
<dbReference type="Proteomes" id="UP000029981">
    <property type="component" value="Chromosome 6"/>
</dbReference>
<evidence type="ECO:0000256" key="1">
    <source>
        <dbReference type="ARBA" id="ARBA00007447"/>
    </source>
</evidence>
<keyword evidence="3 7" id="KW-0064">Aspartyl protease</keyword>
<comment type="similarity">
    <text evidence="1 7">Belongs to the peptidase A1 family.</text>
</comment>
<dbReference type="AlphaFoldDB" id="A0A0A0KG92"/>
<name>A0A0A0KG92_CUCSA</name>
<dbReference type="OMA" id="GSEFTWF"/>
<feature type="active site" evidence="6">
    <location>
        <position position="176"/>
    </location>
</feature>
<keyword evidence="4 7" id="KW-0378">Hydrolase</keyword>
<dbReference type="EMBL" id="CM002927">
    <property type="protein sequence ID" value="KGN46781.1"/>
    <property type="molecule type" value="Genomic_DNA"/>
</dbReference>
<dbReference type="Pfam" id="PF14543">
    <property type="entry name" value="TAXi_N"/>
    <property type="match status" value="1"/>
</dbReference>
<dbReference type="GO" id="GO:0005975">
    <property type="term" value="P:carbohydrate metabolic process"/>
    <property type="evidence" value="ECO:0007669"/>
    <property type="project" value="EnsemblPlants"/>
</dbReference>
<evidence type="ECO:0000256" key="3">
    <source>
        <dbReference type="ARBA" id="ARBA00022750"/>
    </source>
</evidence>
<dbReference type="KEGG" id="csv:101204452"/>
<dbReference type="GO" id="GO:0009507">
    <property type="term" value="C:chloroplast"/>
    <property type="evidence" value="ECO:0007669"/>
    <property type="project" value="EnsemblPlants"/>
</dbReference>
<reference evidence="9 10" key="2">
    <citation type="journal article" date="2009" name="PLoS ONE">
        <title>An integrated genetic and cytogenetic map of the cucumber genome.</title>
        <authorList>
            <person name="Ren Y."/>
            <person name="Zhang Z."/>
            <person name="Liu J."/>
            <person name="Staub J.E."/>
            <person name="Han Y."/>
            <person name="Cheng Z."/>
            <person name="Li X."/>
            <person name="Lu J."/>
            <person name="Miao H."/>
            <person name="Kang H."/>
            <person name="Xie B."/>
            <person name="Gu X."/>
            <person name="Wang X."/>
            <person name="Du Y."/>
            <person name="Jin W."/>
            <person name="Huang S."/>
        </authorList>
    </citation>
    <scope>NUCLEOTIDE SEQUENCE [LARGE SCALE GENOMIC DNA]</scope>
    <source>
        <strain evidence="10">cv. 9930</strain>
    </source>
</reference>
<dbReference type="InterPro" id="IPR033121">
    <property type="entry name" value="PEPTIDASE_A1"/>
</dbReference>
<dbReference type="GO" id="GO:0010019">
    <property type="term" value="P:chloroplast-nucleus signaling pathway"/>
    <property type="evidence" value="ECO:0007669"/>
    <property type="project" value="EnsemblPlants"/>
</dbReference>
<dbReference type="GO" id="GO:0009744">
    <property type="term" value="P:response to sucrose"/>
    <property type="evidence" value="ECO:0007669"/>
    <property type="project" value="EnsemblPlants"/>
</dbReference>
<dbReference type="PROSITE" id="PS00141">
    <property type="entry name" value="ASP_PROTEASE"/>
    <property type="match status" value="1"/>
</dbReference>
<dbReference type="OrthoDB" id="2747330at2759"/>
<evidence type="ECO:0000256" key="2">
    <source>
        <dbReference type="ARBA" id="ARBA00022670"/>
    </source>
</evidence>
<evidence type="ECO:0000313" key="10">
    <source>
        <dbReference type="Proteomes" id="UP000029981"/>
    </source>
</evidence>
<feature type="active site" evidence="6">
    <location>
        <position position="417"/>
    </location>
</feature>
<dbReference type="GO" id="GO:0006508">
    <property type="term" value="P:proteolysis"/>
    <property type="evidence" value="ECO:0007669"/>
    <property type="project" value="UniProtKB-KW"/>
</dbReference>
<accession>A0A0A0KG92</accession>
<dbReference type="PANTHER" id="PTHR47967">
    <property type="entry name" value="OS07G0603500 PROTEIN-RELATED"/>
    <property type="match status" value="1"/>
</dbReference>
<dbReference type="eggNOG" id="KOG1339">
    <property type="taxonomic scope" value="Eukaryota"/>
</dbReference>
<dbReference type="PRINTS" id="PR00792">
    <property type="entry name" value="PEPSIN"/>
</dbReference>
<reference evidence="9 10" key="1">
    <citation type="journal article" date="2009" name="Nat. Genet.">
        <title>The genome of the cucumber, Cucumis sativus L.</title>
        <authorList>
            <person name="Huang S."/>
            <person name="Li R."/>
            <person name="Zhang Z."/>
            <person name="Li L."/>
            <person name="Gu X."/>
            <person name="Fan W."/>
            <person name="Lucas W.J."/>
            <person name="Wang X."/>
            <person name="Xie B."/>
            <person name="Ni P."/>
            <person name="Ren Y."/>
            <person name="Zhu H."/>
            <person name="Li J."/>
            <person name="Lin K."/>
            <person name="Jin W."/>
            <person name="Fei Z."/>
            <person name="Li G."/>
            <person name="Staub J."/>
            <person name="Kilian A."/>
            <person name="van der Vossen E.A."/>
            <person name="Wu Y."/>
            <person name="Guo J."/>
            <person name="He J."/>
            <person name="Jia Z."/>
            <person name="Ren Y."/>
            <person name="Tian G."/>
            <person name="Lu Y."/>
            <person name="Ruan J."/>
            <person name="Qian W."/>
            <person name="Wang M."/>
            <person name="Huang Q."/>
            <person name="Li B."/>
            <person name="Xuan Z."/>
            <person name="Cao J."/>
            <person name="Asan"/>
            <person name="Wu Z."/>
            <person name="Zhang J."/>
            <person name="Cai Q."/>
            <person name="Bai Y."/>
            <person name="Zhao B."/>
            <person name="Han Y."/>
            <person name="Li Y."/>
            <person name="Li X."/>
            <person name="Wang S."/>
            <person name="Shi Q."/>
            <person name="Liu S."/>
            <person name="Cho W.K."/>
            <person name="Kim J.Y."/>
            <person name="Xu Y."/>
            <person name="Heller-Uszynska K."/>
            <person name="Miao H."/>
            <person name="Cheng Z."/>
            <person name="Zhang S."/>
            <person name="Wu J."/>
            <person name="Yang Y."/>
            <person name="Kang H."/>
            <person name="Li M."/>
            <person name="Liang H."/>
            <person name="Ren X."/>
            <person name="Shi Z."/>
            <person name="Wen M."/>
            <person name="Jian M."/>
            <person name="Yang H."/>
            <person name="Zhang G."/>
            <person name="Yang Z."/>
            <person name="Chen R."/>
            <person name="Liu S."/>
            <person name="Li J."/>
            <person name="Ma L."/>
            <person name="Liu H."/>
            <person name="Zhou Y."/>
            <person name="Zhao J."/>
            <person name="Fang X."/>
            <person name="Li G."/>
            <person name="Fang L."/>
            <person name="Li Y."/>
            <person name="Liu D."/>
            <person name="Zheng H."/>
            <person name="Zhang Y."/>
            <person name="Qin N."/>
            <person name="Li Z."/>
            <person name="Yang G."/>
            <person name="Yang S."/>
            <person name="Bolund L."/>
            <person name="Kristiansen K."/>
            <person name="Zheng H."/>
            <person name="Li S."/>
            <person name="Zhang X."/>
            <person name="Yang H."/>
            <person name="Wang J."/>
            <person name="Sun R."/>
            <person name="Zhang B."/>
            <person name="Jiang S."/>
            <person name="Wang J."/>
            <person name="Du Y."/>
            <person name="Li S."/>
        </authorList>
    </citation>
    <scope>NUCLEOTIDE SEQUENCE [LARGE SCALE GENOMIC DNA]</scope>
    <source>
        <strain evidence="10">cv. 9930</strain>
    </source>
</reference>
<evidence type="ECO:0000256" key="5">
    <source>
        <dbReference type="ARBA" id="ARBA00023180"/>
    </source>
</evidence>
<dbReference type="Pfam" id="PF14541">
    <property type="entry name" value="TAXi_C"/>
    <property type="match status" value="1"/>
</dbReference>
<dbReference type="PROSITE" id="PS51767">
    <property type="entry name" value="PEPTIDASE_A1"/>
    <property type="match status" value="1"/>
</dbReference>
<dbReference type="CDD" id="cd05476">
    <property type="entry name" value="pepsin_A_like_plant"/>
    <property type="match status" value="1"/>
</dbReference>
<dbReference type="InterPro" id="IPR034161">
    <property type="entry name" value="Pepsin-like_plant"/>
</dbReference>
<dbReference type="MEROPS" id="A01.A30"/>
<feature type="domain" description="Peptidase A1" evidence="8">
    <location>
        <begin position="158"/>
        <end position="532"/>
    </location>
</feature>
<keyword evidence="2 7" id="KW-0645">Protease</keyword>
<proteinExistence type="inferred from homology"/>
<dbReference type="FunFam" id="2.40.70.10:FF:000033">
    <property type="entry name" value="Aspartyl protease family protein"/>
    <property type="match status" value="1"/>
</dbReference>
<reference evidence="9 10" key="4">
    <citation type="journal article" date="2011" name="BMC Genomics">
        <title>RNA-Seq improves annotation of protein-coding genes in the cucumber genome.</title>
        <authorList>
            <person name="Li Z."/>
            <person name="Zhang Z."/>
            <person name="Yan P."/>
            <person name="Huang S."/>
            <person name="Fei Z."/>
            <person name="Lin K."/>
        </authorList>
    </citation>
    <scope>NUCLEOTIDE SEQUENCE [LARGE SCALE GENOMIC DNA]</scope>
    <source>
        <strain evidence="10">cv. 9930</strain>
    </source>
</reference>
<dbReference type="InterPro" id="IPR001969">
    <property type="entry name" value="Aspartic_peptidase_AS"/>
</dbReference>
<evidence type="ECO:0000256" key="6">
    <source>
        <dbReference type="PIRSR" id="PIRSR601461-1"/>
    </source>
</evidence>
<dbReference type="GO" id="GO:0004190">
    <property type="term" value="F:aspartic-type endopeptidase activity"/>
    <property type="evidence" value="ECO:0000318"/>
    <property type="project" value="GO_Central"/>
</dbReference>
<dbReference type="PANTHER" id="PTHR47967:SF69">
    <property type="entry name" value="ASPARTIC PROTEINASE NANA, CHLOROPLAST"/>
    <property type="match status" value="1"/>
</dbReference>
<reference evidence="9 10" key="3">
    <citation type="journal article" date="2010" name="BMC Genomics">
        <title>Transcriptome sequencing and comparative analysis of cucumber flowers with different sex types.</title>
        <authorList>
            <person name="Guo S."/>
            <person name="Zheng Y."/>
            <person name="Joung J.G."/>
            <person name="Liu S."/>
            <person name="Zhang Z."/>
            <person name="Crasta O.R."/>
            <person name="Sobral B.W."/>
            <person name="Xu Y."/>
            <person name="Huang S."/>
            <person name="Fei Z."/>
        </authorList>
    </citation>
    <scope>NUCLEOTIDE SEQUENCE [LARGE SCALE GENOMIC DNA]</scope>
    <source>
        <strain evidence="10">cv. 9930</strain>
    </source>
</reference>
<keyword evidence="5" id="KW-0325">Glycoprotein</keyword>